<dbReference type="InterPro" id="IPR051609">
    <property type="entry name" value="NmrA/Isoflavone_reductase-like"/>
</dbReference>
<gene>
    <name evidence="3" type="ORF">L201_005875</name>
</gene>
<organism evidence="3 4">
    <name type="scientific">Kwoniella dendrophila CBS 6074</name>
    <dbReference type="NCBI Taxonomy" id="1295534"/>
    <lineage>
        <taxon>Eukaryota</taxon>
        <taxon>Fungi</taxon>
        <taxon>Dikarya</taxon>
        <taxon>Basidiomycota</taxon>
        <taxon>Agaricomycotina</taxon>
        <taxon>Tremellomycetes</taxon>
        <taxon>Tremellales</taxon>
        <taxon>Cryptococcaceae</taxon>
        <taxon>Kwoniella</taxon>
    </lineage>
</organism>
<keyword evidence="4" id="KW-1185">Reference proteome</keyword>
<dbReference type="Gene3D" id="3.40.50.720">
    <property type="entry name" value="NAD(P)-binding Rossmann-like Domain"/>
    <property type="match status" value="1"/>
</dbReference>
<dbReference type="GO" id="GO:0016491">
    <property type="term" value="F:oxidoreductase activity"/>
    <property type="evidence" value="ECO:0007669"/>
    <property type="project" value="UniProtKB-KW"/>
</dbReference>
<evidence type="ECO:0000256" key="2">
    <source>
        <dbReference type="ARBA" id="ARBA00023002"/>
    </source>
</evidence>
<name>A0AAX4K076_9TREE</name>
<evidence type="ECO:0000256" key="1">
    <source>
        <dbReference type="ARBA" id="ARBA00022857"/>
    </source>
</evidence>
<reference evidence="3 4" key="1">
    <citation type="submission" date="2024-01" db="EMBL/GenBank/DDBJ databases">
        <title>Comparative genomics of Cryptococcus and Kwoniella reveals pathogenesis evolution and contrasting modes of karyotype evolution via chromosome fusion or intercentromeric recombination.</title>
        <authorList>
            <person name="Coelho M.A."/>
            <person name="David-Palma M."/>
            <person name="Shea T."/>
            <person name="Bowers K."/>
            <person name="McGinley-Smith S."/>
            <person name="Mohammad A.W."/>
            <person name="Gnirke A."/>
            <person name="Yurkov A.M."/>
            <person name="Nowrousian M."/>
            <person name="Sun S."/>
            <person name="Cuomo C.A."/>
            <person name="Heitman J."/>
        </authorList>
    </citation>
    <scope>NUCLEOTIDE SEQUENCE [LARGE SCALE GENOMIC DNA]</scope>
    <source>
        <strain evidence="3 4">CBS 6074</strain>
    </source>
</reference>
<dbReference type="AlphaFoldDB" id="A0AAX4K076"/>
<evidence type="ECO:0008006" key="5">
    <source>
        <dbReference type="Google" id="ProtNLM"/>
    </source>
</evidence>
<dbReference type="GeneID" id="91096545"/>
<dbReference type="RefSeq" id="XP_066077700.1">
    <property type="nucleotide sequence ID" value="XM_066221603.1"/>
</dbReference>
<dbReference type="PANTHER" id="PTHR47706">
    <property type="entry name" value="NMRA-LIKE FAMILY PROTEIN"/>
    <property type="match status" value="1"/>
</dbReference>
<keyword evidence="2" id="KW-0560">Oxidoreductase</keyword>
<evidence type="ECO:0000313" key="3">
    <source>
        <dbReference type="EMBL" id="WWC90937.1"/>
    </source>
</evidence>
<accession>A0AAX4K076</accession>
<dbReference type="Proteomes" id="UP001355207">
    <property type="component" value="Chromosome 7"/>
</dbReference>
<sequence>MVHTVGFYGHSGRTGVVVTPRLLKARDEGKINLVVLHRPSSDISKLPQDLEKRVLDLEKGSEDEIKAAVKGINVLLSNVAYFGLADQVKLIKPLSETPGFVTLIPSGYGPAWAQVTPANAKKANEPTYDQRLDLIKTPMVAVAQAAADAGVAVTNVECGLLADGFFQEEFLGTKLSKNEITLFKDALNKPIYLVTVEGLADALVDIVTREPLTIAGKVFHTNNFAPTGAEIIALSKEINGKSEVKINEFTQEEYDSMMAVPGHGMAIASWHESWCTDNWSWYGERVGEVVDVEEFAKTSVQ</sequence>
<dbReference type="Gene3D" id="3.90.25.10">
    <property type="entry name" value="UDP-galactose 4-epimerase, domain 1"/>
    <property type="match status" value="1"/>
</dbReference>
<dbReference type="SUPFAM" id="SSF51735">
    <property type="entry name" value="NAD(P)-binding Rossmann-fold domains"/>
    <property type="match status" value="1"/>
</dbReference>
<dbReference type="InterPro" id="IPR036291">
    <property type="entry name" value="NAD(P)-bd_dom_sf"/>
</dbReference>
<evidence type="ECO:0000313" key="4">
    <source>
        <dbReference type="Proteomes" id="UP001355207"/>
    </source>
</evidence>
<keyword evidence="1" id="KW-0521">NADP</keyword>
<proteinExistence type="predicted"/>
<protein>
    <recommendedName>
        <fullName evidence="5">NmrA-like domain-containing protein</fullName>
    </recommendedName>
</protein>
<dbReference type="PANTHER" id="PTHR47706:SF9">
    <property type="entry name" value="NMRA-LIKE DOMAIN-CONTAINING PROTEIN-RELATED"/>
    <property type="match status" value="1"/>
</dbReference>
<dbReference type="EMBL" id="CP144104">
    <property type="protein sequence ID" value="WWC90937.1"/>
    <property type="molecule type" value="Genomic_DNA"/>
</dbReference>